<dbReference type="OrthoDB" id="151099at2"/>
<evidence type="ECO:0000259" key="1">
    <source>
        <dbReference type="PROSITE" id="PS50006"/>
    </source>
</evidence>
<organism evidence="2 3">
    <name type="scientific">Thiobacillus denitrificans</name>
    <dbReference type="NCBI Taxonomy" id="36861"/>
    <lineage>
        <taxon>Bacteria</taxon>
        <taxon>Pseudomonadati</taxon>
        <taxon>Pseudomonadota</taxon>
        <taxon>Betaproteobacteria</taxon>
        <taxon>Nitrosomonadales</taxon>
        <taxon>Thiobacillaceae</taxon>
        <taxon>Thiobacillus</taxon>
    </lineage>
</organism>
<dbReference type="EMBL" id="LDUG01000018">
    <property type="protein sequence ID" value="KVW96973.1"/>
    <property type="molecule type" value="Genomic_DNA"/>
</dbReference>
<proteinExistence type="predicted"/>
<dbReference type="PROSITE" id="PS50006">
    <property type="entry name" value="FHA_DOMAIN"/>
    <property type="match status" value="1"/>
</dbReference>
<dbReference type="PATRIC" id="fig|36861.3.peg.672"/>
<protein>
    <recommendedName>
        <fullName evidence="1">FHA domain-containing protein</fullName>
    </recommendedName>
</protein>
<name>A0A106BRE2_THIDE</name>
<dbReference type="InterPro" id="IPR008984">
    <property type="entry name" value="SMAD_FHA_dom_sf"/>
</dbReference>
<dbReference type="CDD" id="cd00060">
    <property type="entry name" value="FHA"/>
    <property type="match status" value="1"/>
</dbReference>
<dbReference type="Pfam" id="PF00498">
    <property type="entry name" value="FHA"/>
    <property type="match status" value="1"/>
</dbReference>
<dbReference type="RefSeq" id="WP_059753212.1">
    <property type="nucleotide sequence ID" value="NZ_LDUG01000018.1"/>
</dbReference>
<dbReference type="SUPFAM" id="SSF49879">
    <property type="entry name" value="SMAD/FHA domain"/>
    <property type="match status" value="2"/>
</dbReference>
<dbReference type="Gene3D" id="2.60.200.20">
    <property type="match status" value="1"/>
</dbReference>
<dbReference type="Proteomes" id="UP000064243">
    <property type="component" value="Unassembled WGS sequence"/>
</dbReference>
<evidence type="ECO:0000313" key="3">
    <source>
        <dbReference type="Proteomes" id="UP000064243"/>
    </source>
</evidence>
<sequence>MAKLIVSQNGEVIENCFLNEASFTIGSRTDSDLCLAIMGVSRSHARITSVGNDDILEDLDSTNGTLVNGRPIARHILQNDDVIEIANVQIRYRNHKAIDGPSFDRTMIIHASALEGGMPSQPVGAYALATAKQERRFKKGARLGLIREVKGAQPGAEIELSQVLHIVGTPGKQLAVINSRPHGYFITHVEGKKPARVNGKSIGKEPRPLTPNDVIEVGDEKLLFLLK</sequence>
<dbReference type="AlphaFoldDB" id="A0A106BRE2"/>
<evidence type="ECO:0000313" key="2">
    <source>
        <dbReference type="EMBL" id="KVW96973.1"/>
    </source>
</evidence>
<comment type="caution">
    <text evidence="2">The sequence shown here is derived from an EMBL/GenBank/DDBJ whole genome shotgun (WGS) entry which is preliminary data.</text>
</comment>
<dbReference type="SMART" id="SM00240">
    <property type="entry name" value="FHA"/>
    <property type="match status" value="1"/>
</dbReference>
<keyword evidence="3" id="KW-1185">Reference proteome</keyword>
<gene>
    <name evidence="2" type="ORF">ABW22_06040</name>
</gene>
<dbReference type="InterPro" id="IPR000253">
    <property type="entry name" value="FHA_dom"/>
</dbReference>
<feature type="domain" description="FHA" evidence="1">
    <location>
        <begin position="23"/>
        <end position="72"/>
    </location>
</feature>
<accession>A0A106BRE2</accession>
<reference evidence="2 3" key="1">
    <citation type="journal article" date="2015" name="Appl. Environ. Microbiol.">
        <title>Aerobic and Anaerobic Thiosulfate Oxidation by a Cold-Adapted, Subglacial Chemoautotroph.</title>
        <authorList>
            <person name="Harrold Z.R."/>
            <person name="Skidmore M.L."/>
            <person name="Hamilton T.L."/>
            <person name="Desch L."/>
            <person name="Amada K."/>
            <person name="van Gelder W."/>
            <person name="Glover K."/>
            <person name="Roden E.E."/>
            <person name="Boyd E.S."/>
        </authorList>
    </citation>
    <scope>NUCLEOTIDE SEQUENCE [LARGE SCALE GENOMIC DNA]</scope>
    <source>
        <strain evidence="2 3">RG</strain>
    </source>
</reference>